<dbReference type="GO" id="GO:0046872">
    <property type="term" value="F:metal ion binding"/>
    <property type="evidence" value="ECO:0007669"/>
    <property type="project" value="UniProtKB-KW"/>
</dbReference>
<dbReference type="InterPro" id="IPR016131">
    <property type="entry name" value="Haemerythrin_Fe_BS"/>
</dbReference>
<dbReference type="eggNOG" id="COG2703">
    <property type="taxonomic scope" value="Bacteria"/>
</dbReference>
<evidence type="ECO:0000256" key="1">
    <source>
        <dbReference type="ARBA" id="ARBA00010587"/>
    </source>
</evidence>
<keyword evidence="3" id="KW-0479">Metal-binding</keyword>
<dbReference type="Pfam" id="PF01814">
    <property type="entry name" value="Hemerythrin"/>
    <property type="match status" value="1"/>
</dbReference>
<dbReference type="PANTHER" id="PTHR37164">
    <property type="entry name" value="BACTERIOHEMERYTHRIN"/>
    <property type="match status" value="1"/>
</dbReference>
<dbReference type="NCBIfam" id="TIGR02481">
    <property type="entry name" value="hemeryth_dom"/>
    <property type="match status" value="1"/>
</dbReference>
<organism evidence="6">
    <name type="scientific">Solibacter usitatus (strain Ellin6076)</name>
    <dbReference type="NCBI Taxonomy" id="234267"/>
    <lineage>
        <taxon>Bacteria</taxon>
        <taxon>Pseudomonadati</taxon>
        <taxon>Acidobacteriota</taxon>
        <taxon>Terriglobia</taxon>
        <taxon>Bryobacterales</taxon>
        <taxon>Solibacteraceae</taxon>
        <taxon>Candidatus Solibacter</taxon>
    </lineage>
</organism>
<accession>Q01U15</accession>
<name>Q01U15_SOLUE</name>
<dbReference type="InterPro" id="IPR035938">
    <property type="entry name" value="Hemerythrin-like_sf"/>
</dbReference>
<evidence type="ECO:0000256" key="3">
    <source>
        <dbReference type="ARBA" id="ARBA00022723"/>
    </source>
</evidence>
<dbReference type="Gene3D" id="1.20.120.50">
    <property type="entry name" value="Hemerythrin-like"/>
    <property type="match status" value="1"/>
</dbReference>
<evidence type="ECO:0000256" key="2">
    <source>
        <dbReference type="ARBA" id="ARBA00022621"/>
    </source>
</evidence>
<dbReference type="EMBL" id="CP000473">
    <property type="protein sequence ID" value="ABJ86855.1"/>
    <property type="molecule type" value="Genomic_DNA"/>
</dbReference>
<reference evidence="6" key="1">
    <citation type="submission" date="2006-10" db="EMBL/GenBank/DDBJ databases">
        <title>Complete sequence of Solibacter usitatus Ellin6076.</title>
        <authorList>
            <consortium name="US DOE Joint Genome Institute"/>
            <person name="Copeland A."/>
            <person name="Lucas S."/>
            <person name="Lapidus A."/>
            <person name="Barry K."/>
            <person name="Detter J.C."/>
            <person name="Glavina del Rio T."/>
            <person name="Hammon N."/>
            <person name="Israni S."/>
            <person name="Dalin E."/>
            <person name="Tice H."/>
            <person name="Pitluck S."/>
            <person name="Thompson L.S."/>
            <person name="Brettin T."/>
            <person name="Bruce D."/>
            <person name="Han C."/>
            <person name="Tapia R."/>
            <person name="Gilna P."/>
            <person name="Schmutz J."/>
            <person name="Larimer F."/>
            <person name="Land M."/>
            <person name="Hauser L."/>
            <person name="Kyrpides N."/>
            <person name="Mikhailova N."/>
            <person name="Janssen P.H."/>
            <person name="Kuske C.R."/>
            <person name="Richardson P."/>
        </authorList>
    </citation>
    <scope>NUCLEOTIDE SEQUENCE</scope>
    <source>
        <strain evidence="6">Ellin6076</strain>
    </source>
</reference>
<evidence type="ECO:0000259" key="5">
    <source>
        <dbReference type="Pfam" id="PF01814"/>
    </source>
</evidence>
<dbReference type="InParanoid" id="Q01U15"/>
<dbReference type="AlphaFoldDB" id="Q01U15"/>
<feature type="domain" description="Hemerythrin-like" evidence="5">
    <location>
        <begin position="11"/>
        <end position="126"/>
    </location>
</feature>
<dbReference type="KEGG" id="sus:Acid_5914"/>
<dbReference type="CDD" id="cd12107">
    <property type="entry name" value="Hemerythrin"/>
    <property type="match status" value="1"/>
</dbReference>
<dbReference type="PROSITE" id="PS00550">
    <property type="entry name" value="HEMERYTHRINS"/>
    <property type="match status" value="1"/>
</dbReference>
<dbReference type="STRING" id="234267.Acid_5914"/>
<evidence type="ECO:0000313" key="6">
    <source>
        <dbReference type="EMBL" id="ABJ86855.1"/>
    </source>
</evidence>
<keyword evidence="2" id="KW-0813">Transport</keyword>
<protein>
    <submittedName>
        <fullName evidence="6">Hemerythrin-like metal-binding protein</fullName>
    </submittedName>
</protein>
<dbReference type="NCBIfam" id="NF033749">
    <property type="entry name" value="bact_hemeryth"/>
    <property type="match status" value="1"/>
</dbReference>
<keyword evidence="2" id="KW-0561">Oxygen transport</keyword>
<dbReference type="SUPFAM" id="SSF47188">
    <property type="entry name" value="Hemerythrin-like"/>
    <property type="match status" value="1"/>
</dbReference>
<dbReference type="PANTHER" id="PTHR37164:SF1">
    <property type="entry name" value="BACTERIOHEMERYTHRIN"/>
    <property type="match status" value="1"/>
</dbReference>
<sequence>MFDWKPQFAVGIPSIDAQHQKLFAIARELYEAMSAGRGKASLALILDRLVRYTATHFAHEERLMRIYEYPDFVRHKAQHDALTKQVLGFQKEFDAGMVSMTVQLLQFLKNWLENHIQVSDFEYGPCLKQKNVA</sequence>
<dbReference type="HOGENOM" id="CLU_086902_3_1_0"/>
<gene>
    <name evidence="6" type="ordered locus">Acid_5914</name>
</gene>
<proteinExistence type="inferred from homology"/>
<dbReference type="InterPro" id="IPR012827">
    <property type="entry name" value="Hemerythrin_metal-bd"/>
</dbReference>
<dbReference type="OrthoDB" id="9797092at2"/>
<comment type="similarity">
    <text evidence="1">Belongs to the hemerythrin family.</text>
</comment>
<dbReference type="GO" id="GO:0005344">
    <property type="term" value="F:oxygen carrier activity"/>
    <property type="evidence" value="ECO:0007669"/>
    <property type="project" value="UniProtKB-KW"/>
</dbReference>
<dbReference type="InterPro" id="IPR050669">
    <property type="entry name" value="Hemerythrin"/>
</dbReference>
<keyword evidence="4" id="KW-0408">Iron</keyword>
<evidence type="ECO:0000256" key="4">
    <source>
        <dbReference type="ARBA" id="ARBA00023004"/>
    </source>
</evidence>
<dbReference type="InterPro" id="IPR012312">
    <property type="entry name" value="Hemerythrin-like"/>
</dbReference>